<feature type="non-terminal residue" evidence="2">
    <location>
        <position position="136"/>
    </location>
</feature>
<dbReference type="Proteomes" id="UP000051952">
    <property type="component" value="Unassembled WGS sequence"/>
</dbReference>
<gene>
    <name evidence="2" type="ORF">BSAL_85145</name>
</gene>
<feature type="transmembrane region" description="Helical" evidence="1">
    <location>
        <begin position="6"/>
        <end position="28"/>
    </location>
</feature>
<keyword evidence="3" id="KW-1185">Reference proteome</keyword>
<feature type="non-terminal residue" evidence="2">
    <location>
        <position position="1"/>
    </location>
</feature>
<evidence type="ECO:0000256" key="1">
    <source>
        <dbReference type="SAM" id="Phobius"/>
    </source>
</evidence>
<keyword evidence="1" id="KW-0472">Membrane</keyword>
<organism evidence="2 3">
    <name type="scientific">Bodo saltans</name>
    <name type="common">Flagellated protozoan</name>
    <dbReference type="NCBI Taxonomy" id="75058"/>
    <lineage>
        <taxon>Eukaryota</taxon>
        <taxon>Discoba</taxon>
        <taxon>Euglenozoa</taxon>
        <taxon>Kinetoplastea</taxon>
        <taxon>Metakinetoplastina</taxon>
        <taxon>Eubodonida</taxon>
        <taxon>Bodonidae</taxon>
        <taxon>Bodo</taxon>
    </lineage>
</organism>
<accession>A0A0S4J0M8</accession>
<dbReference type="EMBL" id="CYKH01000997">
    <property type="protein sequence ID" value="CUG76494.1"/>
    <property type="molecule type" value="Genomic_DNA"/>
</dbReference>
<keyword evidence="1" id="KW-1133">Transmembrane helix</keyword>
<sequence length="136" mass="15029">CVAVDVLLIMLGLLLIAAPVAVLGLSVVKMLLDAWELWSAVKRRIAVLHYQKQTKKLELSEGSVFKEPPLMMTGFLDDEVCNTEKPTEMQMLYERDAFLIGELASTDGCISPVVAEGNPLHHFDLLFWDDGGRAIG</sequence>
<protein>
    <submittedName>
        <fullName evidence="2">Membrane-associated protein, putative</fullName>
    </submittedName>
</protein>
<keyword evidence="1" id="KW-0812">Transmembrane</keyword>
<dbReference type="VEuPathDB" id="TriTrypDB:BSAL_85145"/>
<evidence type="ECO:0000313" key="2">
    <source>
        <dbReference type="EMBL" id="CUG76494.1"/>
    </source>
</evidence>
<reference evidence="3" key="1">
    <citation type="submission" date="2015-09" db="EMBL/GenBank/DDBJ databases">
        <authorList>
            <consortium name="Pathogen Informatics"/>
        </authorList>
    </citation>
    <scope>NUCLEOTIDE SEQUENCE [LARGE SCALE GENOMIC DNA]</scope>
    <source>
        <strain evidence="3">Lake Konstanz</strain>
    </source>
</reference>
<dbReference type="AlphaFoldDB" id="A0A0S4J0M8"/>
<name>A0A0S4J0M8_BODSA</name>
<proteinExistence type="predicted"/>
<evidence type="ECO:0000313" key="3">
    <source>
        <dbReference type="Proteomes" id="UP000051952"/>
    </source>
</evidence>